<gene>
    <name evidence="2" type="ORF">POSPLADRAFT_1058361</name>
</gene>
<dbReference type="RefSeq" id="XP_024336980.1">
    <property type="nucleotide sequence ID" value="XM_024481027.1"/>
</dbReference>
<reference evidence="2 3" key="1">
    <citation type="submission" date="2017-04" db="EMBL/GenBank/DDBJ databases">
        <title>Genome Sequence of the Model Brown-Rot Fungus Postia placenta SB12.</title>
        <authorList>
            <consortium name="DOE Joint Genome Institute"/>
            <person name="Gaskell J."/>
            <person name="Kersten P."/>
            <person name="Larrondo L.F."/>
            <person name="Canessa P."/>
            <person name="Martinez D."/>
            <person name="Hibbett D."/>
            <person name="Schmoll M."/>
            <person name="Kubicek C.P."/>
            <person name="Martinez A.T."/>
            <person name="Yadav J."/>
            <person name="Master E."/>
            <person name="Magnuson J.K."/>
            <person name="James T."/>
            <person name="Yaver D."/>
            <person name="Berka R."/>
            <person name="Labutti K."/>
            <person name="Lipzen A."/>
            <person name="Aerts A."/>
            <person name="Barry K."/>
            <person name="Henrissat B."/>
            <person name="Blanchette R."/>
            <person name="Grigoriev I."/>
            <person name="Cullen D."/>
        </authorList>
    </citation>
    <scope>NUCLEOTIDE SEQUENCE [LARGE SCALE GENOMIC DNA]</scope>
    <source>
        <strain evidence="2 3">MAD-698-R-SB12</strain>
    </source>
</reference>
<feature type="compositionally biased region" description="Pro residues" evidence="1">
    <location>
        <begin position="302"/>
        <end position="316"/>
    </location>
</feature>
<proteinExistence type="predicted"/>
<feature type="region of interest" description="Disordered" evidence="1">
    <location>
        <begin position="261"/>
        <end position="366"/>
    </location>
</feature>
<evidence type="ECO:0000313" key="3">
    <source>
        <dbReference type="Proteomes" id="UP000194127"/>
    </source>
</evidence>
<dbReference type="EMBL" id="KZ110600">
    <property type="protein sequence ID" value="OSX60186.1"/>
    <property type="molecule type" value="Genomic_DNA"/>
</dbReference>
<dbReference type="Proteomes" id="UP000194127">
    <property type="component" value="Unassembled WGS sequence"/>
</dbReference>
<organism evidence="2 3">
    <name type="scientific">Postia placenta MAD-698-R-SB12</name>
    <dbReference type="NCBI Taxonomy" id="670580"/>
    <lineage>
        <taxon>Eukaryota</taxon>
        <taxon>Fungi</taxon>
        <taxon>Dikarya</taxon>
        <taxon>Basidiomycota</taxon>
        <taxon>Agaricomycotina</taxon>
        <taxon>Agaricomycetes</taxon>
        <taxon>Polyporales</taxon>
        <taxon>Adustoporiaceae</taxon>
        <taxon>Rhodonia</taxon>
    </lineage>
</organism>
<name>A0A1X6MVD8_9APHY</name>
<accession>A0A1X6MVD8</accession>
<evidence type="ECO:0000313" key="2">
    <source>
        <dbReference type="EMBL" id="OSX60186.1"/>
    </source>
</evidence>
<keyword evidence="3" id="KW-1185">Reference proteome</keyword>
<dbReference type="STRING" id="670580.A0A1X6MVD8"/>
<sequence>MSSELSNALNPNIVTTRRQRPVDVLVPARVPLVEQPRPFIPHRSELEYAIVEPPAQPPPAPAQAPPPAARTTVAVNELLRVFSATKEAAEVERRRRLAWEQDQETKSSQKQAEMEQQILAMREEMSVLKSYVAWRAVSDGRQPNGSVQPTGRIQAIEAGPSEPIVQSPDVQNVSAIQSPESHLGSIQTFTPPTPTPAPTVPRSSNTFASRHVPCSLPTHPVPSRHTSPAISETHRHSVMHGPSSMASYPQPNIANPQPLMPHADQHGSPSFVEGCSSRPLLSPAHTPHYIASPTSTHTPLYTPVPPTPSPSLPTPPDSAFATPPLTPMTVPRKRPTITTEYSTDEEGSSSDESAREGRPRKRFNGHDDRCLTIHHAMRLHISRMMGISKDDELPDSYVEGRDVPTNDSIRFVWDKTPKQSKHNTAMRDRVLIDLKANRNLYKYVPEKDFSRKSLETVFEQTFRTFRQKFKAQKDSSAALQLKKREGQKASKVRRLSRKKHKLANRTEARKKLDMFSHPAFDGALQLECMSSEESGEDELEPSTDTDDRQTVQFLCIRPLPWRAERLQRFYAVLDEQQREDVSQKPKRGVGRKERRLGGHKEGLLIPPDGVASWMLSKRWMRTLQMTRPDLVDQVRLRVTDPPGFDWSECFALGAESDDEGRLTEVVPQGHIPYSNASYSLGHALDPIS</sequence>
<dbReference type="OrthoDB" id="3358418at2759"/>
<protein>
    <submittedName>
        <fullName evidence="2">Uncharacterized protein</fullName>
    </submittedName>
</protein>
<evidence type="ECO:0000256" key="1">
    <source>
        <dbReference type="SAM" id="MobiDB-lite"/>
    </source>
</evidence>
<dbReference type="AlphaFoldDB" id="A0A1X6MVD8"/>
<dbReference type="GeneID" id="36325977"/>
<feature type="region of interest" description="Disordered" evidence="1">
    <location>
        <begin position="189"/>
        <end position="208"/>
    </location>
</feature>